<name>A0A514A0V1_9CAUD</name>
<gene>
    <name evidence="3" type="ORF">LAh9_34</name>
</gene>
<keyword evidence="3" id="KW-0255">Endonuclease</keyword>
<dbReference type="Proteomes" id="UP000320778">
    <property type="component" value="Segment"/>
</dbReference>
<dbReference type="GO" id="GO:0004519">
    <property type="term" value="F:endonuclease activity"/>
    <property type="evidence" value="ECO:0007669"/>
    <property type="project" value="UniProtKB-KW"/>
</dbReference>
<feature type="transmembrane region" description="Helical" evidence="1">
    <location>
        <begin position="40"/>
        <end position="58"/>
    </location>
</feature>
<dbReference type="InterPro" id="IPR044925">
    <property type="entry name" value="His-Me_finger_sf"/>
</dbReference>
<reference evidence="3 4" key="1">
    <citation type="submission" date="2019-04" db="EMBL/GenBank/DDBJ databases">
        <title>Novel bacteriophages capable of disrupting biofilms from clinical strains of Aeromonas hydrophila with intrinsic antibiotic resistance.</title>
        <authorList>
            <person name="Kabwe M."/>
            <person name="Brown T.L."/>
            <person name="Speirs L."/>
            <person name="Ku H."/>
            <person name="Leach M."/>
            <person name="Chan H.T."/>
            <person name="Petrovski S."/>
            <person name="Lock P."/>
            <person name="Tucci J."/>
        </authorList>
    </citation>
    <scope>NUCLEOTIDE SEQUENCE [LARGE SCALE GENOMIC DNA]</scope>
</reference>
<evidence type="ECO:0000313" key="4">
    <source>
        <dbReference type="Proteomes" id="UP000320778"/>
    </source>
</evidence>
<dbReference type="InterPro" id="IPR044930">
    <property type="entry name" value="Homing_endonuclease_His-Me"/>
</dbReference>
<protein>
    <submittedName>
        <fullName evidence="3">Putative HNH endonuclease</fullName>
    </submittedName>
</protein>
<dbReference type="SUPFAM" id="SSF54060">
    <property type="entry name" value="His-Me finger endonucleases"/>
    <property type="match status" value="1"/>
</dbReference>
<keyword evidence="1" id="KW-0812">Transmembrane</keyword>
<accession>A0A514A0V1</accession>
<keyword evidence="1" id="KW-1133">Transmembrane helix</keyword>
<proteinExistence type="predicted"/>
<dbReference type="EMBL" id="MK838115">
    <property type="protein sequence ID" value="QDH46899.1"/>
    <property type="molecule type" value="Genomic_DNA"/>
</dbReference>
<keyword evidence="1" id="KW-0472">Membrane</keyword>
<evidence type="ECO:0000313" key="3">
    <source>
        <dbReference type="EMBL" id="QDH46899.1"/>
    </source>
</evidence>
<dbReference type="InterPro" id="IPR003615">
    <property type="entry name" value="HNH_nuc"/>
</dbReference>
<keyword evidence="4" id="KW-1185">Reference proteome</keyword>
<evidence type="ECO:0000259" key="2">
    <source>
        <dbReference type="Pfam" id="PF13392"/>
    </source>
</evidence>
<organism evidence="3 4">
    <name type="scientific">Aeromonas phage LAh_9</name>
    <dbReference type="NCBI Taxonomy" id="2591033"/>
    <lineage>
        <taxon>Viruses</taxon>
        <taxon>Duplodnaviria</taxon>
        <taxon>Heunggongvirae</taxon>
        <taxon>Uroviricota</taxon>
        <taxon>Caudoviricetes</taxon>
        <taxon>Grimontviridae</taxon>
        <taxon>Lahexavirus</taxon>
        <taxon>Lahexavirus LAh9</taxon>
    </lineage>
</organism>
<keyword evidence="3" id="KW-0540">Nuclease</keyword>
<feature type="domain" description="HNH nuclease" evidence="2">
    <location>
        <begin position="124"/>
        <end position="166"/>
    </location>
</feature>
<evidence type="ECO:0000256" key="1">
    <source>
        <dbReference type="SAM" id="Phobius"/>
    </source>
</evidence>
<dbReference type="Pfam" id="PF13392">
    <property type="entry name" value="HNH_3"/>
    <property type="match status" value="1"/>
</dbReference>
<keyword evidence="3" id="KW-0378">Hydrolase</keyword>
<dbReference type="Gene3D" id="3.90.75.10">
    <property type="entry name" value="Homing Intron 3 (I-ppo) Encoded Endonuclease, Chain A"/>
    <property type="match status" value="1"/>
</dbReference>
<sequence>MYMVRVCMFVFGKTKAICLTRKLKRFLTVKVTVNFLLQSLVSLFTIVNPCFGILLTFCKVKWEMPTALAVATVSPVQGVILSDIKYRLESRLVKDNVTECLNWTGGKNSSGYGAIGFNGKVIATHRVAYMIYKGEIPEGLLVRHTCDNRLCCNPNHLELGTIQDNMKDKIIRKRQSFGEAHPPSFLTEDQVLEILKMEGTHQYIANKFGVSRAHVSNIKSGRYWKHLSSTPFP</sequence>